<keyword evidence="1" id="KW-1133">Transmembrane helix</keyword>
<keyword evidence="3" id="KW-1185">Reference proteome</keyword>
<dbReference type="Proteomes" id="UP001157006">
    <property type="component" value="Chromosome 4"/>
</dbReference>
<feature type="transmembrane region" description="Helical" evidence="1">
    <location>
        <begin position="123"/>
        <end position="148"/>
    </location>
</feature>
<organism evidence="2 3">
    <name type="scientific">Vicia faba</name>
    <name type="common">Broad bean</name>
    <name type="synonym">Faba vulgaris</name>
    <dbReference type="NCBI Taxonomy" id="3906"/>
    <lineage>
        <taxon>Eukaryota</taxon>
        <taxon>Viridiplantae</taxon>
        <taxon>Streptophyta</taxon>
        <taxon>Embryophyta</taxon>
        <taxon>Tracheophyta</taxon>
        <taxon>Spermatophyta</taxon>
        <taxon>Magnoliopsida</taxon>
        <taxon>eudicotyledons</taxon>
        <taxon>Gunneridae</taxon>
        <taxon>Pentapetalae</taxon>
        <taxon>rosids</taxon>
        <taxon>fabids</taxon>
        <taxon>Fabales</taxon>
        <taxon>Fabaceae</taxon>
        <taxon>Papilionoideae</taxon>
        <taxon>50 kb inversion clade</taxon>
        <taxon>NPAAA clade</taxon>
        <taxon>Hologalegina</taxon>
        <taxon>IRL clade</taxon>
        <taxon>Fabeae</taxon>
        <taxon>Vicia</taxon>
    </lineage>
</organism>
<name>A0AAV1ALV3_VICFA</name>
<sequence>MAEERRCRAIRTFGFSRRFDAIWAVVVESRRTRGGGCLNGSGEHSQREDGGSYLAGRVRTRCLGFAGVKAEDGSGLRSGREVDPVRCGLGLRGLLVVLLLFLYKKTKMATYKTTMINDNEGVFLLVFRYDSAMFFSLCFVDVVTLLNLKPVIKMPQKQSDKNKINVKL</sequence>
<evidence type="ECO:0000313" key="3">
    <source>
        <dbReference type="Proteomes" id="UP001157006"/>
    </source>
</evidence>
<dbReference type="AlphaFoldDB" id="A0AAV1ALV3"/>
<protein>
    <submittedName>
        <fullName evidence="2">Uncharacterized protein</fullName>
    </submittedName>
</protein>
<feature type="transmembrane region" description="Helical" evidence="1">
    <location>
        <begin position="85"/>
        <end position="103"/>
    </location>
</feature>
<dbReference type="EMBL" id="OX451739">
    <property type="protein sequence ID" value="CAI8611089.1"/>
    <property type="molecule type" value="Genomic_DNA"/>
</dbReference>
<accession>A0AAV1ALV3</accession>
<reference evidence="2 3" key="1">
    <citation type="submission" date="2023-01" db="EMBL/GenBank/DDBJ databases">
        <authorList>
            <person name="Kreplak J."/>
        </authorList>
    </citation>
    <scope>NUCLEOTIDE SEQUENCE [LARGE SCALE GENOMIC DNA]</scope>
</reference>
<gene>
    <name evidence="2" type="ORF">VFH_IV212760</name>
</gene>
<evidence type="ECO:0000313" key="2">
    <source>
        <dbReference type="EMBL" id="CAI8611089.1"/>
    </source>
</evidence>
<proteinExistence type="predicted"/>
<evidence type="ECO:0000256" key="1">
    <source>
        <dbReference type="SAM" id="Phobius"/>
    </source>
</evidence>
<keyword evidence="1" id="KW-0472">Membrane</keyword>
<keyword evidence="1" id="KW-0812">Transmembrane</keyword>